<evidence type="ECO:0000259" key="2">
    <source>
        <dbReference type="Pfam" id="PF25483"/>
    </source>
</evidence>
<evidence type="ECO:0000313" key="4">
    <source>
        <dbReference type="Proteomes" id="UP001603857"/>
    </source>
</evidence>
<evidence type="ECO:0000313" key="3">
    <source>
        <dbReference type="EMBL" id="KAL2326619.1"/>
    </source>
</evidence>
<organism evidence="3 4">
    <name type="scientific">Flemingia macrophylla</name>
    <dbReference type="NCBI Taxonomy" id="520843"/>
    <lineage>
        <taxon>Eukaryota</taxon>
        <taxon>Viridiplantae</taxon>
        <taxon>Streptophyta</taxon>
        <taxon>Embryophyta</taxon>
        <taxon>Tracheophyta</taxon>
        <taxon>Spermatophyta</taxon>
        <taxon>Magnoliopsida</taxon>
        <taxon>eudicotyledons</taxon>
        <taxon>Gunneridae</taxon>
        <taxon>Pentapetalae</taxon>
        <taxon>rosids</taxon>
        <taxon>fabids</taxon>
        <taxon>Fabales</taxon>
        <taxon>Fabaceae</taxon>
        <taxon>Papilionoideae</taxon>
        <taxon>50 kb inversion clade</taxon>
        <taxon>NPAAA clade</taxon>
        <taxon>indigoferoid/millettioid clade</taxon>
        <taxon>Phaseoleae</taxon>
        <taxon>Flemingia</taxon>
    </lineage>
</organism>
<evidence type="ECO:0000256" key="1">
    <source>
        <dbReference type="SAM" id="MobiDB-lite"/>
    </source>
</evidence>
<reference evidence="3 4" key="1">
    <citation type="submission" date="2024-08" db="EMBL/GenBank/DDBJ databases">
        <title>Insights into the chromosomal genome structure of Flemingia macrophylla.</title>
        <authorList>
            <person name="Ding Y."/>
            <person name="Zhao Y."/>
            <person name="Bi W."/>
            <person name="Wu M."/>
            <person name="Zhao G."/>
            <person name="Gong Y."/>
            <person name="Li W."/>
            <person name="Zhang P."/>
        </authorList>
    </citation>
    <scope>NUCLEOTIDE SEQUENCE [LARGE SCALE GENOMIC DNA]</scope>
    <source>
        <strain evidence="3">DYQJB</strain>
        <tissue evidence="3">Leaf</tissue>
    </source>
</reference>
<sequence>MAQKSFNSHDTSSDEEDVFSFVLRERAFKMKYTQLHMKRQTSLNKTRTKGENNQLYPPLPLPQLCRASPCIPPSRNPSRKPQACPHLPSSPSPSPSASSSTWWATSPLTPLPTSRPSWAKHPHHRFHPITPFEQSDTLSLSHTLHLQTTLSRPSLASQLSQTLSNLIHSNPSPLRSPLLSIPHSGSITLSRHLTLPEPPSPHTLRQSHLRQTLSRLHSRLLRCRQSVPLPLPQPRQFPSNR</sequence>
<dbReference type="Pfam" id="PF25483">
    <property type="entry name" value="DUF7906"/>
    <property type="match status" value="1"/>
</dbReference>
<feature type="domain" description="DUF7906" evidence="2">
    <location>
        <begin position="121"/>
        <end position="184"/>
    </location>
</feature>
<proteinExistence type="predicted"/>
<keyword evidence="4" id="KW-1185">Reference proteome</keyword>
<dbReference type="InterPro" id="IPR057228">
    <property type="entry name" value="DUF7906"/>
</dbReference>
<gene>
    <name evidence="3" type="ORF">Fmac_025677</name>
</gene>
<dbReference type="Proteomes" id="UP001603857">
    <property type="component" value="Unassembled WGS sequence"/>
</dbReference>
<feature type="region of interest" description="Disordered" evidence="1">
    <location>
        <begin position="35"/>
        <end position="104"/>
    </location>
</feature>
<comment type="caution">
    <text evidence="3">The sequence shown here is derived from an EMBL/GenBank/DDBJ whole genome shotgun (WGS) entry which is preliminary data.</text>
</comment>
<protein>
    <recommendedName>
        <fullName evidence="2">DUF7906 domain-containing protein</fullName>
    </recommendedName>
</protein>
<name>A0ABD1LSW8_9FABA</name>
<feature type="compositionally biased region" description="Low complexity" evidence="1">
    <location>
        <begin position="95"/>
        <end position="104"/>
    </location>
</feature>
<accession>A0ABD1LSW8</accession>
<dbReference type="EMBL" id="JBGMDY010000008">
    <property type="protein sequence ID" value="KAL2326619.1"/>
    <property type="molecule type" value="Genomic_DNA"/>
</dbReference>
<dbReference type="AlphaFoldDB" id="A0ABD1LSW8"/>